<dbReference type="Pfam" id="PF00610">
    <property type="entry name" value="DEP"/>
    <property type="match status" value="1"/>
</dbReference>
<evidence type="ECO:0000313" key="3">
    <source>
        <dbReference type="Proteomes" id="UP001158576"/>
    </source>
</evidence>
<proteinExistence type="predicted"/>
<dbReference type="PANTHER" id="PTHR16206">
    <property type="entry name" value="DEP DOMAIN-CONTAINING"/>
    <property type="match status" value="1"/>
</dbReference>
<accession>A0ABN7SDF2</accession>
<dbReference type="SUPFAM" id="SSF46785">
    <property type="entry name" value="Winged helix' DNA-binding domain"/>
    <property type="match status" value="1"/>
</dbReference>
<organism evidence="2 3">
    <name type="scientific">Oikopleura dioica</name>
    <name type="common">Tunicate</name>
    <dbReference type="NCBI Taxonomy" id="34765"/>
    <lineage>
        <taxon>Eukaryota</taxon>
        <taxon>Metazoa</taxon>
        <taxon>Chordata</taxon>
        <taxon>Tunicata</taxon>
        <taxon>Appendicularia</taxon>
        <taxon>Copelata</taxon>
        <taxon>Oikopleuridae</taxon>
        <taxon>Oikopleura</taxon>
    </lineage>
</organism>
<gene>
    <name evidence="2" type="ORF">OKIOD_LOCUS7186</name>
</gene>
<dbReference type="Gene3D" id="1.10.10.10">
    <property type="entry name" value="Winged helix-like DNA-binding domain superfamily/Winged helix DNA-binding domain"/>
    <property type="match status" value="1"/>
</dbReference>
<sequence length="297" mass="33701">MTITREFPAAQQNQDMNQNRRFPFTKVWIDLITLLQDKVTMKRRYIVRTAAESVFTGANAVDVLLRHVRTNPELFPNQNFGRSNCVRLCQRFLDLRVFLPANAKEASQLKINFADSKFAFYRFNENNDFIGAPKVTRCMKRCNSETDLNIVNPKQAKVTSGSNLMKLVPKNLRRSMRRRSSSKPAGELDAIDEHSVPAASELETTLPVINEGSRVADTPTRKRRLSRSNAFKLRSSRKSSTSLTAFESMEDLSSVGTTPKSVRRRSFAMMVSRRSSLEARKKVKSVANFNLSLSIAL</sequence>
<dbReference type="InterPro" id="IPR036388">
    <property type="entry name" value="WH-like_DNA-bd_sf"/>
</dbReference>
<protein>
    <submittedName>
        <fullName evidence="2">Oidioi.mRNA.OKI2018_I69.XSR.g15628.t1.cds</fullName>
    </submittedName>
</protein>
<name>A0ABN7SDF2_OIKDI</name>
<dbReference type="PANTHER" id="PTHR16206:SF19">
    <property type="entry name" value="DEP DOMAIN-CONTAINING PROTEIN"/>
    <property type="match status" value="1"/>
</dbReference>
<dbReference type="PROSITE" id="PS50186">
    <property type="entry name" value="DEP"/>
    <property type="match status" value="1"/>
</dbReference>
<keyword evidence="3" id="KW-1185">Reference proteome</keyword>
<evidence type="ECO:0000313" key="2">
    <source>
        <dbReference type="EMBL" id="CAG5098394.1"/>
    </source>
</evidence>
<evidence type="ECO:0000259" key="1">
    <source>
        <dbReference type="PROSITE" id="PS50186"/>
    </source>
</evidence>
<dbReference type="InterPro" id="IPR036390">
    <property type="entry name" value="WH_DNA-bd_sf"/>
</dbReference>
<feature type="domain" description="DEP" evidence="1">
    <location>
        <begin position="35"/>
        <end position="125"/>
    </location>
</feature>
<dbReference type="InterPro" id="IPR000591">
    <property type="entry name" value="DEP_dom"/>
</dbReference>
<dbReference type="EMBL" id="OU015569">
    <property type="protein sequence ID" value="CAG5098394.1"/>
    <property type="molecule type" value="Genomic_DNA"/>
</dbReference>
<dbReference type="Proteomes" id="UP001158576">
    <property type="component" value="Chromosome XSR"/>
</dbReference>
<reference evidence="2 3" key="1">
    <citation type="submission" date="2021-04" db="EMBL/GenBank/DDBJ databases">
        <authorList>
            <person name="Bliznina A."/>
        </authorList>
    </citation>
    <scope>NUCLEOTIDE SEQUENCE [LARGE SCALE GENOMIC DNA]</scope>
</reference>